<evidence type="ECO:0000313" key="6">
    <source>
        <dbReference type="Proteomes" id="UP000023152"/>
    </source>
</evidence>
<dbReference type="PANTHER" id="PTHR19879:SF9">
    <property type="entry name" value="TRANSCRIPTION INITIATION FACTOR TFIID SUBUNIT 5"/>
    <property type="match status" value="1"/>
</dbReference>
<sequence length="606" mass="70427">MSTLEDTKSKEIEIENQISSQQLCLNKNWVLRLIKKIKLMITFHQHLDQSLVVGEYCLKQFLDKNPNSCPVESHDRCQYTKVRLAQRYINGLKVICPLQFEQELQTHQKRKVNCDFNGKIKELKDHLEYSCPLKLSVCWFKPFGCDHKCLKHELEEHLISKMKFHFDLVMKSFKVLKQIIQSLQYKKKKGRIKSVTIATRKIDIRAAIKAESRRRKHDAFQRIFRFELKKKKQNKCLSTLCATNITNNEQDKILLEIEKLKKDMKNKIKQVQIQENTNQKIGDTIKSREKLLLEKGDEIEYMKKIQTIAEIRNEISLHCNQNSELTQDYGNLIRFYGSDKREEKKECSFDLFRSANPLKAYNGHTSLVYSIDYSQFSDGQFLCSGSLDKTIKVWDVNTAKILKTCTKYSGLYCVKFSPYHYHNGGHKIICSTSTDNTICFWNFENSKETQILEEHDDAIYGIHFSPFNGGQYLCSASADKTVCLWDIETSRPLHFFKGHEYSVRCAEFSPLRSNCNNNINSIGIIGGNGYTICSGSYDKTIRVWDLETLKELVVFRAHQDFIKSVKYSPYESGGNIICSGSNDKSIRLWDIRSKKEIQVLKDTPIG</sequence>
<dbReference type="InterPro" id="IPR036322">
    <property type="entry name" value="WD40_repeat_dom_sf"/>
</dbReference>
<evidence type="ECO:0000256" key="1">
    <source>
        <dbReference type="ARBA" id="ARBA00022574"/>
    </source>
</evidence>
<evidence type="ECO:0000256" key="3">
    <source>
        <dbReference type="PROSITE-ProRule" id="PRU00221"/>
    </source>
</evidence>
<dbReference type="AlphaFoldDB" id="X6M793"/>
<dbReference type="PROSITE" id="PS50294">
    <property type="entry name" value="WD_REPEATS_REGION"/>
    <property type="match status" value="3"/>
</dbReference>
<reference evidence="5 6" key="1">
    <citation type="journal article" date="2013" name="Curr. Biol.">
        <title>The Genome of the Foraminiferan Reticulomyxa filosa.</title>
        <authorList>
            <person name="Glockner G."/>
            <person name="Hulsmann N."/>
            <person name="Schleicher M."/>
            <person name="Noegel A.A."/>
            <person name="Eichinger L."/>
            <person name="Gallinger C."/>
            <person name="Pawlowski J."/>
            <person name="Sierra R."/>
            <person name="Euteneuer U."/>
            <person name="Pillet L."/>
            <person name="Moustafa A."/>
            <person name="Platzer M."/>
            <person name="Groth M."/>
            <person name="Szafranski K."/>
            <person name="Schliwa M."/>
        </authorList>
    </citation>
    <scope>NUCLEOTIDE SEQUENCE [LARGE SCALE GENOMIC DNA]</scope>
</reference>
<dbReference type="PROSITE" id="PS50082">
    <property type="entry name" value="WD_REPEATS_2"/>
    <property type="match status" value="4"/>
</dbReference>
<keyword evidence="1 3" id="KW-0853">WD repeat</keyword>
<dbReference type="Gene3D" id="2.130.10.10">
    <property type="entry name" value="YVTN repeat-like/Quinoprotein amine dehydrogenase"/>
    <property type="match status" value="2"/>
</dbReference>
<evidence type="ECO:0000256" key="2">
    <source>
        <dbReference type="ARBA" id="ARBA00022737"/>
    </source>
</evidence>
<name>X6M793_RETFI</name>
<dbReference type="PRINTS" id="PR00320">
    <property type="entry name" value="GPROTEINBRPT"/>
</dbReference>
<dbReference type="PROSITE" id="PS00678">
    <property type="entry name" value="WD_REPEATS_1"/>
    <property type="match status" value="4"/>
</dbReference>
<dbReference type="EMBL" id="ASPP01023902">
    <property type="protein sequence ID" value="ETO09799.1"/>
    <property type="molecule type" value="Genomic_DNA"/>
</dbReference>
<keyword evidence="2" id="KW-0677">Repeat</keyword>
<comment type="caution">
    <text evidence="5">The sequence shown here is derived from an EMBL/GenBank/DDBJ whole genome shotgun (WGS) entry which is preliminary data.</text>
</comment>
<organism evidence="5 6">
    <name type="scientific">Reticulomyxa filosa</name>
    <dbReference type="NCBI Taxonomy" id="46433"/>
    <lineage>
        <taxon>Eukaryota</taxon>
        <taxon>Sar</taxon>
        <taxon>Rhizaria</taxon>
        <taxon>Retaria</taxon>
        <taxon>Foraminifera</taxon>
        <taxon>Monothalamids</taxon>
        <taxon>Reticulomyxidae</taxon>
        <taxon>Reticulomyxa</taxon>
    </lineage>
</organism>
<proteinExistence type="predicted"/>
<dbReference type="CDD" id="cd00200">
    <property type="entry name" value="WD40"/>
    <property type="match status" value="1"/>
</dbReference>
<keyword evidence="6" id="KW-1185">Reference proteome</keyword>
<dbReference type="Pfam" id="PF00400">
    <property type="entry name" value="WD40"/>
    <property type="match status" value="5"/>
</dbReference>
<gene>
    <name evidence="5" type="ORF">RFI_27580</name>
</gene>
<feature type="repeat" description="WD" evidence="3">
    <location>
        <begin position="555"/>
        <end position="599"/>
    </location>
</feature>
<dbReference type="InterPro" id="IPR015943">
    <property type="entry name" value="WD40/YVTN_repeat-like_dom_sf"/>
</dbReference>
<dbReference type="SUPFAM" id="SSF50978">
    <property type="entry name" value="WD40 repeat-like"/>
    <property type="match status" value="1"/>
</dbReference>
<dbReference type="Proteomes" id="UP000023152">
    <property type="component" value="Unassembled WGS sequence"/>
</dbReference>
<feature type="repeat" description="WD" evidence="3">
    <location>
        <begin position="528"/>
        <end position="554"/>
    </location>
</feature>
<dbReference type="InterPro" id="IPR001680">
    <property type="entry name" value="WD40_rpt"/>
</dbReference>
<accession>X6M793</accession>
<evidence type="ECO:0000313" key="5">
    <source>
        <dbReference type="EMBL" id="ETO09799.1"/>
    </source>
</evidence>
<dbReference type="SMART" id="SM00320">
    <property type="entry name" value="WD40"/>
    <property type="match status" value="5"/>
</dbReference>
<feature type="repeat" description="WD" evidence="3">
    <location>
        <begin position="361"/>
        <end position="404"/>
    </location>
</feature>
<keyword evidence="4" id="KW-0175">Coiled coil</keyword>
<feature type="coiled-coil region" evidence="4">
    <location>
        <begin position="250"/>
        <end position="277"/>
    </location>
</feature>
<dbReference type="PANTHER" id="PTHR19879">
    <property type="entry name" value="TRANSCRIPTION INITIATION FACTOR TFIID"/>
    <property type="match status" value="1"/>
</dbReference>
<evidence type="ECO:0000256" key="4">
    <source>
        <dbReference type="SAM" id="Coils"/>
    </source>
</evidence>
<protein>
    <submittedName>
        <fullName evidence="5">G-protein beta WD-40 repeats containing protein</fullName>
    </submittedName>
</protein>
<dbReference type="InterPro" id="IPR019775">
    <property type="entry name" value="WD40_repeat_CS"/>
</dbReference>
<feature type="repeat" description="WD" evidence="3">
    <location>
        <begin position="452"/>
        <end position="495"/>
    </location>
</feature>
<dbReference type="InterPro" id="IPR020472">
    <property type="entry name" value="WD40_PAC1"/>
</dbReference>